<accession>A0AA43UBG9</accession>
<keyword evidence="2" id="KW-1185">Reference proteome</keyword>
<evidence type="ECO:0000313" key="1">
    <source>
        <dbReference type="EMBL" id="MDO4842489.1"/>
    </source>
</evidence>
<dbReference type="EMBL" id="JAUMVS010000188">
    <property type="protein sequence ID" value="MDO4842489.1"/>
    <property type="molecule type" value="Genomic_DNA"/>
</dbReference>
<gene>
    <name evidence="1" type="ORF">Q3982_07435</name>
</gene>
<dbReference type="Proteomes" id="UP001168575">
    <property type="component" value="Unassembled WGS sequence"/>
</dbReference>
<name>A0AA43UBG9_9ACTN</name>
<comment type="caution">
    <text evidence="1">The sequence shown here is derived from an EMBL/GenBank/DDBJ whole genome shotgun (WGS) entry which is preliminary data.</text>
</comment>
<protein>
    <submittedName>
        <fullName evidence="1">Uncharacterized protein</fullName>
    </submittedName>
</protein>
<reference evidence="1" key="1">
    <citation type="submission" date="2023-07" db="EMBL/GenBank/DDBJ databases">
        <title>Between Cages and Wild: Unraveling the Impact of Captivity on Animal Microbiomes and Antimicrobial Resistance.</title>
        <authorList>
            <person name="Schmartz G.P."/>
            <person name="Rehner J."/>
            <person name="Schuff M.J."/>
            <person name="Becker S.L."/>
            <person name="Kravczyk M."/>
            <person name="Gurevich A."/>
            <person name="Francke R."/>
            <person name="Mueller R."/>
            <person name="Keller V."/>
            <person name="Keller A."/>
        </authorList>
    </citation>
    <scope>NUCLEOTIDE SEQUENCE</scope>
    <source>
        <strain evidence="1">S12M_St_49</strain>
    </source>
</reference>
<sequence>MAYAVGYNDSEYAAYTSFDALAKENTFSFPLSVAQNTVSGTEVTPKVYEVFAGSAPFVVTKKAVVEGGSEYSYQFNVSLTLHRQVAGTIGYFTNVPVKGNADHADKVGAKLRLVASGRSASAAFAAFNSEYTGAPGTTTDNVKYVVNGYGAAAKATADVAKFYGSTTSDAYTVYEVALSDWFKGTTGTTVGMDINNDGMLNEGDVESSGTATWVNPYDASNTKPGVKKGTVLGSSFLFPFAMDSSKPTFQLQLLDAAGEIIRYWNIRLQTSTSTDSQINREASLVDANGTVTTNTVKENYVNYSILRNHLYNIGTRNAGDGGGTDTGTDDKAQPLNNETLILRVNDNWEMIHEMEID</sequence>
<proteinExistence type="predicted"/>
<dbReference type="AlphaFoldDB" id="A0AA43UBG9"/>
<organism evidence="1 2">
    <name type="scientific">Phoenicibacter congonensis</name>
    <dbReference type="NCBI Taxonomy" id="1944646"/>
    <lineage>
        <taxon>Bacteria</taxon>
        <taxon>Bacillati</taxon>
        <taxon>Actinomycetota</taxon>
        <taxon>Coriobacteriia</taxon>
        <taxon>Eggerthellales</taxon>
        <taxon>Eggerthellaceae</taxon>
        <taxon>Phoenicibacter</taxon>
    </lineage>
</organism>
<evidence type="ECO:0000313" key="2">
    <source>
        <dbReference type="Proteomes" id="UP001168575"/>
    </source>
</evidence>